<proteinExistence type="predicted"/>
<reference evidence="1" key="1">
    <citation type="submission" date="2018-05" db="EMBL/GenBank/DDBJ databases">
        <authorList>
            <person name="Lanie J.A."/>
            <person name="Ng W.-L."/>
            <person name="Kazmierczak K.M."/>
            <person name="Andrzejewski T.M."/>
            <person name="Davidsen T.M."/>
            <person name="Wayne K.J."/>
            <person name="Tettelin H."/>
            <person name="Glass J.I."/>
            <person name="Rusch D."/>
            <person name="Podicherti R."/>
            <person name="Tsui H.-C.T."/>
            <person name="Winkler M.E."/>
        </authorList>
    </citation>
    <scope>NUCLEOTIDE SEQUENCE</scope>
</reference>
<accession>A0A381NFF1</accession>
<name>A0A381NFF1_9ZZZZ</name>
<evidence type="ECO:0000313" key="1">
    <source>
        <dbReference type="EMBL" id="SUZ52558.1"/>
    </source>
</evidence>
<protein>
    <submittedName>
        <fullName evidence="1">Uncharacterized protein</fullName>
    </submittedName>
</protein>
<sequence>MRILNPVNYALSVLSKASVVLVIGFAVLSSRANSDELLQVSDLPAVYRSIGELAGRGTFYAAGERFSFRIDDGNHYHGYAGPGVWAQEAKGVRTQGLVYGVDDGAIVSAGYLIRQVDLLSGKSFHGLTLREVDLPVAYSMTIDLIAGETEDSNQYLWLWHFTSTNDIAPLMLSAGQLPLATSMPSEYKVFACDHLPETRFCPGMGRHFIALSDPVTAGSYSRQPTSTGDDGVIYGEAAGKLIFIEYAFSQQDLAGGISWSAAIPLSGIPIPPIDNIHVLHFGTDGSTRGSYTVHMYFLPEEIYLAWESEPSTL</sequence>
<organism evidence="1">
    <name type="scientific">marine metagenome</name>
    <dbReference type="NCBI Taxonomy" id="408172"/>
    <lineage>
        <taxon>unclassified sequences</taxon>
        <taxon>metagenomes</taxon>
        <taxon>ecological metagenomes</taxon>
    </lineage>
</organism>
<dbReference type="EMBL" id="UINC01000281">
    <property type="protein sequence ID" value="SUZ52558.1"/>
    <property type="molecule type" value="Genomic_DNA"/>
</dbReference>
<gene>
    <name evidence="1" type="ORF">METZ01_LOCUS5412</name>
</gene>
<dbReference type="AlphaFoldDB" id="A0A381NFF1"/>